<feature type="compositionally biased region" description="Basic residues" evidence="1">
    <location>
        <begin position="237"/>
        <end position="251"/>
    </location>
</feature>
<feature type="region of interest" description="Disordered" evidence="1">
    <location>
        <begin position="230"/>
        <end position="278"/>
    </location>
</feature>
<dbReference type="Proteomes" id="UP000005237">
    <property type="component" value="Unassembled WGS sequence"/>
</dbReference>
<evidence type="ECO:0000313" key="3">
    <source>
        <dbReference type="Proteomes" id="UP000005237"/>
    </source>
</evidence>
<sequence>MNIYRTPVYSPCASVFHHLDKLSTSLTNISSPTSNGVLQRVPHSLAIDVIIGLDKNEAPHLHKFIQNITQTPLTIHTEFDTESLDAYSDSECKLTISPTDSVDSGVSLSSPTRQTSFDDDDADDESSYSSPMFRIRSVSESCTGLKGILKWPARSIGRQMSRFHLVRSYSECHQDDDISHMLPLRYSEDDEDAFHEESSSSDCCALPSASTRKKSVSFSERIEQTRLFNSNTSINSQKRKNLKKNEKKKKRENSLASSIESISEESGRVSPATRHQTV</sequence>
<reference evidence="2" key="2">
    <citation type="submission" date="2022-06" db="UniProtKB">
        <authorList>
            <consortium name="EnsemblMetazoa"/>
        </authorList>
    </citation>
    <scope>IDENTIFICATION</scope>
    <source>
        <strain evidence="2">DF5081</strain>
    </source>
</reference>
<dbReference type="AlphaFoldDB" id="A0A8R1DMP5"/>
<accession>A0A8R1DMP5</accession>
<keyword evidence="3" id="KW-1185">Reference proteome</keyword>
<organism evidence="2 3">
    <name type="scientific">Caenorhabditis japonica</name>
    <dbReference type="NCBI Taxonomy" id="281687"/>
    <lineage>
        <taxon>Eukaryota</taxon>
        <taxon>Metazoa</taxon>
        <taxon>Ecdysozoa</taxon>
        <taxon>Nematoda</taxon>
        <taxon>Chromadorea</taxon>
        <taxon>Rhabditida</taxon>
        <taxon>Rhabditina</taxon>
        <taxon>Rhabditomorpha</taxon>
        <taxon>Rhabditoidea</taxon>
        <taxon>Rhabditidae</taxon>
        <taxon>Peloderinae</taxon>
        <taxon>Caenorhabditis</taxon>
    </lineage>
</organism>
<evidence type="ECO:0000256" key="1">
    <source>
        <dbReference type="SAM" id="MobiDB-lite"/>
    </source>
</evidence>
<protein>
    <submittedName>
        <fullName evidence="2">Uncharacterized protein</fullName>
    </submittedName>
</protein>
<dbReference type="EnsemblMetazoa" id="CJA07027.1">
    <property type="protein sequence ID" value="CJA07027.1"/>
    <property type="gene ID" value="WBGene00126231"/>
</dbReference>
<evidence type="ECO:0000313" key="2">
    <source>
        <dbReference type="EnsemblMetazoa" id="CJA07027.1"/>
    </source>
</evidence>
<proteinExistence type="predicted"/>
<feature type="region of interest" description="Disordered" evidence="1">
    <location>
        <begin position="98"/>
        <end position="130"/>
    </location>
</feature>
<feature type="compositionally biased region" description="Acidic residues" evidence="1">
    <location>
        <begin position="117"/>
        <end position="126"/>
    </location>
</feature>
<feature type="compositionally biased region" description="Polar residues" evidence="1">
    <location>
        <begin position="98"/>
        <end position="115"/>
    </location>
</feature>
<reference evidence="3" key="1">
    <citation type="submission" date="2010-08" db="EMBL/GenBank/DDBJ databases">
        <authorList>
            <consortium name="Caenorhabditis japonica Sequencing Consortium"/>
            <person name="Wilson R.K."/>
        </authorList>
    </citation>
    <scope>NUCLEOTIDE SEQUENCE [LARGE SCALE GENOMIC DNA]</scope>
    <source>
        <strain evidence="3">DF5081</strain>
    </source>
</reference>
<name>A0A8R1DMP5_CAEJA</name>